<evidence type="ECO:0000256" key="3">
    <source>
        <dbReference type="ARBA" id="ARBA00022989"/>
    </source>
</evidence>
<reference evidence="7 8" key="1">
    <citation type="submission" date="2016-02" db="EMBL/GenBank/DDBJ databases">
        <title>Complete genome sequence and transcriptome regulation of the pentose utilising yeast Sugiyamaella lignohabitans.</title>
        <authorList>
            <person name="Bellasio M."/>
            <person name="Peymann A."/>
            <person name="Valli M."/>
            <person name="Sipitzky M."/>
            <person name="Graf A."/>
            <person name="Sauer M."/>
            <person name="Marx H."/>
            <person name="Mattanovich D."/>
        </authorList>
    </citation>
    <scope>NUCLEOTIDE SEQUENCE [LARGE SCALE GENOMIC DNA]</scope>
    <source>
        <strain evidence="7 8">CBS 10342</strain>
    </source>
</reference>
<evidence type="ECO:0000313" key="7">
    <source>
        <dbReference type="EMBL" id="ANB12251.1"/>
    </source>
</evidence>
<feature type="domain" description="Amino acid permease/ SLC12A" evidence="6">
    <location>
        <begin position="3"/>
        <end position="222"/>
    </location>
</feature>
<dbReference type="GeneID" id="30037194"/>
<dbReference type="InterPro" id="IPR050524">
    <property type="entry name" value="APC_YAT"/>
</dbReference>
<dbReference type="Proteomes" id="UP000189580">
    <property type="component" value="Chromosome a"/>
</dbReference>
<dbReference type="RefSeq" id="XP_018734728.1">
    <property type="nucleotide sequence ID" value="XM_018882111.1"/>
</dbReference>
<evidence type="ECO:0000256" key="5">
    <source>
        <dbReference type="SAM" id="Phobius"/>
    </source>
</evidence>
<keyword evidence="8" id="KW-1185">Reference proteome</keyword>
<keyword evidence="3 5" id="KW-1133">Transmembrane helix</keyword>
<evidence type="ECO:0000256" key="1">
    <source>
        <dbReference type="ARBA" id="ARBA00004141"/>
    </source>
</evidence>
<dbReference type="Gene3D" id="1.20.1740.10">
    <property type="entry name" value="Amino acid/polyamine transporter I"/>
    <property type="match status" value="1"/>
</dbReference>
<evidence type="ECO:0000256" key="2">
    <source>
        <dbReference type="ARBA" id="ARBA00022692"/>
    </source>
</evidence>
<dbReference type="PANTHER" id="PTHR43341">
    <property type="entry name" value="AMINO ACID PERMEASE"/>
    <property type="match status" value="1"/>
</dbReference>
<accession>A0A167CYA1</accession>
<dbReference type="InterPro" id="IPR004841">
    <property type="entry name" value="AA-permease/SLC12A_dom"/>
</dbReference>
<dbReference type="GO" id="GO:0016020">
    <property type="term" value="C:membrane"/>
    <property type="evidence" value="ECO:0007669"/>
    <property type="project" value="UniProtKB-SubCell"/>
</dbReference>
<protein>
    <submittedName>
        <fullName evidence="7">Agp3p</fullName>
    </submittedName>
</protein>
<feature type="transmembrane region" description="Helical" evidence="5">
    <location>
        <begin position="49"/>
        <end position="70"/>
    </location>
</feature>
<gene>
    <name evidence="7" type="primary">AGP3</name>
    <name evidence="7" type="ORF">AWJ20_500</name>
</gene>
<feature type="transmembrane region" description="Helical" evidence="5">
    <location>
        <begin position="117"/>
        <end position="140"/>
    </location>
</feature>
<feature type="transmembrane region" description="Helical" evidence="5">
    <location>
        <begin position="192"/>
        <end position="212"/>
    </location>
</feature>
<feature type="transmembrane region" description="Helical" evidence="5">
    <location>
        <begin position="90"/>
        <end position="111"/>
    </location>
</feature>
<keyword evidence="4 5" id="KW-0472">Membrane</keyword>
<dbReference type="OrthoDB" id="3900342at2759"/>
<dbReference type="AlphaFoldDB" id="A0A167CYA1"/>
<sequence>MGLSFFQGIICPSNSPELLTAGSVTASSPFTIGFVLAGWKSAGQLVNTLTLIAFISAGNGVVYVQSRTLYAMALKGRAPKFFSATTTRGVPYRAILFSNLFGFLALMNLKVSAGSVFNYLCTVGGTAAYIAWATMVFTFLRIRKGAAKQGISIKTFPFKAWGPIGLYWFAFVFFIFLLFVQGFASFLHPFDWRLFISSYITIPTFLILFFGFKWANKTKFVRTDQMDFKNRRQWIEDIEDVADSRPFTRKLADLVKR</sequence>
<dbReference type="KEGG" id="slb:AWJ20_500"/>
<name>A0A167CYA1_9ASCO</name>
<dbReference type="EMBL" id="CP014501">
    <property type="protein sequence ID" value="ANB12251.1"/>
    <property type="molecule type" value="Genomic_DNA"/>
</dbReference>
<dbReference type="Pfam" id="PF00324">
    <property type="entry name" value="AA_permease"/>
    <property type="match status" value="1"/>
</dbReference>
<evidence type="ECO:0000313" key="8">
    <source>
        <dbReference type="Proteomes" id="UP000189580"/>
    </source>
</evidence>
<evidence type="ECO:0000256" key="4">
    <source>
        <dbReference type="ARBA" id="ARBA00023136"/>
    </source>
</evidence>
<evidence type="ECO:0000259" key="6">
    <source>
        <dbReference type="Pfam" id="PF00324"/>
    </source>
</evidence>
<dbReference type="GO" id="GO:0015171">
    <property type="term" value="F:amino acid transmembrane transporter activity"/>
    <property type="evidence" value="ECO:0007669"/>
    <property type="project" value="TreeGrafter"/>
</dbReference>
<organism evidence="7 8">
    <name type="scientific">Sugiyamaella lignohabitans</name>
    <dbReference type="NCBI Taxonomy" id="796027"/>
    <lineage>
        <taxon>Eukaryota</taxon>
        <taxon>Fungi</taxon>
        <taxon>Dikarya</taxon>
        <taxon>Ascomycota</taxon>
        <taxon>Saccharomycotina</taxon>
        <taxon>Dipodascomycetes</taxon>
        <taxon>Dipodascales</taxon>
        <taxon>Trichomonascaceae</taxon>
        <taxon>Sugiyamaella</taxon>
    </lineage>
</organism>
<dbReference type="PANTHER" id="PTHR43341:SF26">
    <property type="entry name" value="GENERAL AMINO ACID PERMEASE AGP3"/>
    <property type="match status" value="1"/>
</dbReference>
<feature type="transmembrane region" description="Helical" evidence="5">
    <location>
        <begin position="160"/>
        <end position="180"/>
    </location>
</feature>
<keyword evidence="2 5" id="KW-0812">Transmembrane</keyword>
<proteinExistence type="predicted"/>
<comment type="subcellular location">
    <subcellularLocation>
        <location evidence="1">Membrane</location>
        <topology evidence="1">Multi-pass membrane protein</topology>
    </subcellularLocation>
</comment>